<evidence type="ECO:0000256" key="3">
    <source>
        <dbReference type="ARBA" id="ARBA00022603"/>
    </source>
</evidence>
<dbReference type="EC" id="2.1.1.80" evidence="2"/>
<comment type="catalytic activity">
    <reaction evidence="1">
        <text>L-glutamyl-[protein] + S-adenosyl-L-methionine = [protein]-L-glutamate 5-O-methyl ester + S-adenosyl-L-homocysteine</text>
        <dbReference type="Rhea" id="RHEA:24452"/>
        <dbReference type="Rhea" id="RHEA-COMP:10208"/>
        <dbReference type="Rhea" id="RHEA-COMP:10311"/>
        <dbReference type="ChEBI" id="CHEBI:29973"/>
        <dbReference type="ChEBI" id="CHEBI:57856"/>
        <dbReference type="ChEBI" id="CHEBI:59789"/>
        <dbReference type="ChEBI" id="CHEBI:82795"/>
        <dbReference type="EC" id="2.1.1.80"/>
    </reaction>
</comment>
<protein>
    <recommendedName>
        <fullName evidence="2">protein-glutamate O-methyltransferase</fullName>
        <ecNumber evidence="2">2.1.1.80</ecNumber>
    </recommendedName>
</protein>
<dbReference type="SUPFAM" id="SSF47757">
    <property type="entry name" value="Chemotaxis receptor methyltransferase CheR, N-terminal domain"/>
    <property type="match status" value="1"/>
</dbReference>
<sequence>MTTSVDQAGFEQIRAWLSQRCGIAFPPSKSDLLRQRMDRVLRRFGFDDLDRLAKELLSARAQDVELAVMHAASINHTYFFREPDVLDRFVELAVPMIQAQPNFRIWSAACSTGEEAYTIAIMLAARLGTPVLNRIEILGTDISGPVVERAELGIFPHRQFSQTDPQIVSRWFRPTGIEQYQVMPELRNVCTFRRMNLKATPYPFTRPFQVIFCRNILYYFDQDDQAATVEALYHCLEPGGLLVTSVTETIRDLHDRWEPISTGIYRRAF</sequence>
<dbReference type="InterPro" id="IPR036804">
    <property type="entry name" value="CheR_N_sf"/>
</dbReference>
<keyword evidence="3" id="KW-0489">Methyltransferase</keyword>
<dbReference type="PANTHER" id="PTHR24422:SF10">
    <property type="entry name" value="CHEMOTAXIS PROTEIN METHYLTRANSFERASE 2"/>
    <property type="match status" value="1"/>
</dbReference>
<evidence type="ECO:0000313" key="8">
    <source>
        <dbReference type="Proteomes" id="UP000645462"/>
    </source>
</evidence>
<dbReference type="SMART" id="SM00138">
    <property type="entry name" value="MeTrc"/>
    <property type="match status" value="1"/>
</dbReference>
<dbReference type="InterPro" id="IPR022642">
    <property type="entry name" value="CheR_C"/>
</dbReference>
<accession>A0ABQ1LMN0</accession>
<dbReference type="Gene3D" id="3.40.50.150">
    <property type="entry name" value="Vaccinia Virus protein VP39"/>
    <property type="match status" value="1"/>
</dbReference>
<gene>
    <name evidence="7" type="primary">cheR3</name>
    <name evidence="7" type="ORF">GCM10011363_46170</name>
</gene>
<evidence type="ECO:0000256" key="1">
    <source>
        <dbReference type="ARBA" id="ARBA00001541"/>
    </source>
</evidence>
<dbReference type="PRINTS" id="PR00996">
    <property type="entry name" value="CHERMTFRASE"/>
</dbReference>
<keyword evidence="5" id="KW-0949">S-adenosyl-L-methionine</keyword>
<reference evidence="8" key="1">
    <citation type="journal article" date="2019" name="Int. J. Syst. Evol. Microbiol.">
        <title>The Global Catalogue of Microorganisms (GCM) 10K type strain sequencing project: providing services to taxonomists for standard genome sequencing and annotation.</title>
        <authorList>
            <consortium name="The Broad Institute Genomics Platform"/>
            <consortium name="The Broad Institute Genome Sequencing Center for Infectious Disease"/>
            <person name="Wu L."/>
            <person name="Ma J."/>
        </authorList>
    </citation>
    <scope>NUCLEOTIDE SEQUENCE [LARGE SCALE GENOMIC DNA]</scope>
    <source>
        <strain evidence="8">CGMCC 1.12478</strain>
    </source>
</reference>
<dbReference type="InterPro" id="IPR029063">
    <property type="entry name" value="SAM-dependent_MTases_sf"/>
</dbReference>
<keyword evidence="8" id="KW-1185">Reference proteome</keyword>
<evidence type="ECO:0000256" key="5">
    <source>
        <dbReference type="ARBA" id="ARBA00022691"/>
    </source>
</evidence>
<dbReference type="RefSeq" id="WP_188484451.1">
    <property type="nucleotide sequence ID" value="NZ_BMFC01000037.1"/>
</dbReference>
<evidence type="ECO:0000256" key="4">
    <source>
        <dbReference type="ARBA" id="ARBA00022679"/>
    </source>
</evidence>
<dbReference type="InterPro" id="IPR050903">
    <property type="entry name" value="Bact_Chemotaxis_MeTrfase"/>
</dbReference>
<dbReference type="EMBL" id="BMFC01000037">
    <property type="protein sequence ID" value="GGC24418.1"/>
    <property type="molecule type" value="Genomic_DNA"/>
</dbReference>
<dbReference type="SUPFAM" id="SSF53335">
    <property type="entry name" value="S-adenosyl-L-methionine-dependent methyltransferases"/>
    <property type="match status" value="1"/>
</dbReference>
<keyword evidence="4" id="KW-0808">Transferase</keyword>
<comment type="caution">
    <text evidence="7">The sequence shown here is derived from an EMBL/GenBank/DDBJ whole genome shotgun (WGS) entry which is preliminary data.</text>
</comment>
<dbReference type="Gene3D" id="1.10.155.10">
    <property type="entry name" value="Chemotaxis receptor methyltransferase CheR, N-terminal domain"/>
    <property type="match status" value="1"/>
</dbReference>
<dbReference type="InterPro" id="IPR000780">
    <property type="entry name" value="CheR_MeTrfase"/>
</dbReference>
<evidence type="ECO:0000259" key="6">
    <source>
        <dbReference type="PROSITE" id="PS50123"/>
    </source>
</evidence>
<organism evidence="7 8">
    <name type="scientific">Marivita lacus</name>
    <dbReference type="NCBI Taxonomy" id="1323742"/>
    <lineage>
        <taxon>Bacteria</taxon>
        <taxon>Pseudomonadati</taxon>
        <taxon>Pseudomonadota</taxon>
        <taxon>Alphaproteobacteria</taxon>
        <taxon>Rhodobacterales</taxon>
        <taxon>Roseobacteraceae</taxon>
        <taxon>Marivita</taxon>
    </lineage>
</organism>
<dbReference type="Pfam" id="PF01739">
    <property type="entry name" value="CheR"/>
    <property type="match status" value="1"/>
</dbReference>
<proteinExistence type="predicted"/>
<evidence type="ECO:0000256" key="2">
    <source>
        <dbReference type="ARBA" id="ARBA00012534"/>
    </source>
</evidence>
<dbReference type="Pfam" id="PF03705">
    <property type="entry name" value="CheR_N"/>
    <property type="match status" value="1"/>
</dbReference>
<feature type="domain" description="CheR-type methyltransferase" evidence="6">
    <location>
        <begin position="1"/>
        <end position="269"/>
    </location>
</feature>
<dbReference type="PANTHER" id="PTHR24422">
    <property type="entry name" value="CHEMOTAXIS PROTEIN METHYLTRANSFERASE"/>
    <property type="match status" value="1"/>
</dbReference>
<name>A0ABQ1LMN0_9RHOB</name>
<dbReference type="Proteomes" id="UP000645462">
    <property type="component" value="Unassembled WGS sequence"/>
</dbReference>
<evidence type="ECO:0000313" key="7">
    <source>
        <dbReference type="EMBL" id="GGC24418.1"/>
    </source>
</evidence>
<dbReference type="PROSITE" id="PS50123">
    <property type="entry name" value="CHER"/>
    <property type="match status" value="1"/>
</dbReference>
<dbReference type="InterPro" id="IPR022641">
    <property type="entry name" value="CheR_N"/>
</dbReference>